<evidence type="ECO:0000256" key="2">
    <source>
        <dbReference type="ARBA" id="ARBA00022741"/>
    </source>
</evidence>
<comment type="similarity">
    <text evidence="5 6">Belongs to the glutamate--cysteine ligase type 2 family. EgtA subfamily.</text>
</comment>
<evidence type="ECO:0000256" key="4">
    <source>
        <dbReference type="ARBA" id="ARBA00048819"/>
    </source>
</evidence>
<dbReference type="AlphaFoldDB" id="A0A7W8QLZ1"/>
<evidence type="ECO:0000256" key="1">
    <source>
        <dbReference type="ARBA" id="ARBA00022598"/>
    </source>
</evidence>
<evidence type="ECO:0000256" key="5">
    <source>
        <dbReference type="HAMAP-Rule" id="MF_02034"/>
    </source>
</evidence>
<evidence type="ECO:0000256" key="7">
    <source>
        <dbReference type="SAM" id="MobiDB-lite"/>
    </source>
</evidence>
<proteinExistence type="inferred from homology"/>
<dbReference type="EC" id="6.3.2.2" evidence="5"/>
<dbReference type="SUPFAM" id="SSF55931">
    <property type="entry name" value="Glutamine synthetase/guanido kinase"/>
    <property type="match status" value="1"/>
</dbReference>
<dbReference type="EMBL" id="JACHDB010000001">
    <property type="protein sequence ID" value="MBB5432228.1"/>
    <property type="molecule type" value="Genomic_DNA"/>
</dbReference>
<dbReference type="Gene3D" id="3.30.590.20">
    <property type="match status" value="1"/>
</dbReference>
<protein>
    <recommendedName>
        <fullName evidence="5">Glutamate--cysteine ligase EgtA</fullName>
        <ecNumber evidence="5">6.3.2.2</ecNumber>
    </recommendedName>
    <alternativeName>
        <fullName evidence="5">Gamma-glutamylcysteine synthase</fullName>
        <shortName evidence="5">GCS</shortName>
        <shortName evidence="5">Gamma-ECS</shortName>
    </alternativeName>
</protein>
<comment type="catalytic activity">
    <reaction evidence="4 5 6">
        <text>L-cysteine + L-glutamate + ATP = gamma-L-glutamyl-L-cysteine + ADP + phosphate + H(+)</text>
        <dbReference type="Rhea" id="RHEA:13285"/>
        <dbReference type="ChEBI" id="CHEBI:15378"/>
        <dbReference type="ChEBI" id="CHEBI:29985"/>
        <dbReference type="ChEBI" id="CHEBI:30616"/>
        <dbReference type="ChEBI" id="CHEBI:35235"/>
        <dbReference type="ChEBI" id="CHEBI:43474"/>
        <dbReference type="ChEBI" id="CHEBI:58173"/>
        <dbReference type="ChEBI" id="CHEBI:456216"/>
        <dbReference type="EC" id="6.3.2.2"/>
    </reaction>
</comment>
<comment type="function">
    <text evidence="5">Catalyzes the synthesis of gamma-glutamylcysteine (gamma-GC). This compound is used as substrate for the biosynthesis of the low-molecular thiol compound ergothioneine.</text>
</comment>
<name>A0A7W8QLZ1_9ACTN</name>
<evidence type="ECO:0000256" key="3">
    <source>
        <dbReference type="ARBA" id="ARBA00022840"/>
    </source>
</evidence>
<organism evidence="8 9">
    <name type="scientific">Nocardiopsis composta</name>
    <dbReference type="NCBI Taxonomy" id="157465"/>
    <lineage>
        <taxon>Bacteria</taxon>
        <taxon>Bacillati</taxon>
        <taxon>Actinomycetota</taxon>
        <taxon>Actinomycetes</taxon>
        <taxon>Streptosporangiales</taxon>
        <taxon>Nocardiopsidaceae</taxon>
        <taxon>Nocardiopsis</taxon>
    </lineage>
</organism>
<dbReference type="GO" id="GO:0004357">
    <property type="term" value="F:glutamate-cysteine ligase activity"/>
    <property type="evidence" value="ECO:0007669"/>
    <property type="project" value="UniProtKB-UniRule"/>
</dbReference>
<evidence type="ECO:0000256" key="6">
    <source>
        <dbReference type="PIRNR" id="PIRNR017901"/>
    </source>
</evidence>
<dbReference type="HAMAP" id="MF_02034">
    <property type="entry name" value="EgtA"/>
    <property type="match status" value="1"/>
</dbReference>
<dbReference type="InterPro" id="IPR006336">
    <property type="entry name" value="GCS2"/>
</dbReference>
<dbReference type="RefSeq" id="WP_184391824.1">
    <property type="nucleotide sequence ID" value="NZ_BAAAJD010000088.1"/>
</dbReference>
<dbReference type="GO" id="GO:0005524">
    <property type="term" value="F:ATP binding"/>
    <property type="evidence" value="ECO:0007669"/>
    <property type="project" value="UniProtKB-UniRule"/>
</dbReference>
<dbReference type="PIRSF" id="PIRSF017901">
    <property type="entry name" value="GCL"/>
    <property type="match status" value="1"/>
</dbReference>
<evidence type="ECO:0000313" key="8">
    <source>
        <dbReference type="EMBL" id="MBB5432228.1"/>
    </source>
</evidence>
<dbReference type="GO" id="GO:0006750">
    <property type="term" value="P:glutathione biosynthetic process"/>
    <property type="evidence" value="ECO:0007669"/>
    <property type="project" value="UniProtKB-UniRule"/>
</dbReference>
<dbReference type="PANTHER" id="PTHR34378:SF1">
    <property type="entry name" value="GLUTAMATE--CYSTEINE LIGASE, CHLOROPLASTIC"/>
    <property type="match status" value="1"/>
</dbReference>
<keyword evidence="3 5" id="KW-0067">ATP-binding</keyword>
<evidence type="ECO:0000313" key="9">
    <source>
        <dbReference type="Proteomes" id="UP000572635"/>
    </source>
</evidence>
<comment type="pathway">
    <text evidence="5">Amino-acid biosynthesis; ergothioneine biosynthesis.</text>
</comment>
<feature type="compositionally biased region" description="Basic and acidic residues" evidence="7">
    <location>
        <begin position="415"/>
        <end position="445"/>
    </location>
</feature>
<comment type="caution">
    <text evidence="8">The sequence shown here is derived from an EMBL/GenBank/DDBJ whole genome shotgun (WGS) entry which is preliminary data.</text>
</comment>
<dbReference type="InterPro" id="IPR014746">
    <property type="entry name" value="Gln_synth/guanido_kin_cat_dom"/>
</dbReference>
<sequence length="445" mass="47574">MTRLTESDVHHYIRGICFKNGPPGRVGIETEWLVTDPADPHRTVPLELLRALVDQAGPPPAGSAVTYEPGGQLELSSPPLPGPAAAHAALAADLAHVGKPLADAGLRLEGRGLDPHRLPRRQLDLPRYAAMERHFDTGWTGGRTMMCSTASIQVCLDIGADAGDAARRWRLVHRLGPVLTAVFANSPVWRGRPTGWRSARWAVWAGLDATRTRPVDGGDPAAAWAAYALGARLMAVRGDAGPCPPPARMAFSDWLAGAGPRPPDHDDLLFHLSTLFPPVRPRGWLELRMIDALPVPWWPVPAAVAAALLDDPDASAEAERAAEALYRSEPDPARLWLAAARDALAHPAVAACARRCMAAASRALPRMGADRLAATVDAYRERYTERGRCPADDAEDALAQGAGAPPRQGGGIHPGRGDRTAPVQRAEEITPREADAEPTAKGRPR</sequence>
<dbReference type="InterPro" id="IPR035434">
    <property type="entry name" value="GCL_bact_plant"/>
</dbReference>
<keyword evidence="1 5" id="KW-0436">Ligase</keyword>
<dbReference type="GO" id="GO:0052699">
    <property type="term" value="P:ergothioneine biosynthetic process"/>
    <property type="evidence" value="ECO:0007669"/>
    <property type="project" value="UniProtKB-UniRule"/>
</dbReference>
<dbReference type="InterPro" id="IPR017809">
    <property type="entry name" value="EgtA_Actinobacteria"/>
</dbReference>
<reference evidence="8 9" key="1">
    <citation type="submission" date="2020-08" db="EMBL/GenBank/DDBJ databases">
        <title>Sequencing the genomes of 1000 actinobacteria strains.</title>
        <authorList>
            <person name="Klenk H.-P."/>
        </authorList>
    </citation>
    <scope>NUCLEOTIDE SEQUENCE [LARGE SCALE GENOMIC DNA]</scope>
    <source>
        <strain evidence="8 9">DSM 44551</strain>
    </source>
</reference>
<dbReference type="UniPathway" id="UPA01014"/>
<feature type="compositionally biased region" description="Low complexity" evidence="7">
    <location>
        <begin position="397"/>
        <end position="407"/>
    </location>
</feature>
<dbReference type="Pfam" id="PF04107">
    <property type="entry name" value="GCS2"/>
    <property type="match status" value="1"/>
</dbReference>
<gene>
    <name evidence="5" type="primary">egtA</name>
    <name evidence="8" type="ORF">HDA36_002312</name>
</gene>
<feature type="region of interest" description="Disordered" evidence="7">
    <location>
        <begin position="387"/>
        <end position="445"/>
    </location>
</feature>
<dbReference type="Proteomes" id="UP000572635">
    <property type="component" value="Unassembled WGS sequence"/>
</dbReference>
<keyword evidence="9" id="KW-1185">Reference proteome</keyword>
<dbReference type="NCBIfam" id="TIGR03444">
    <property type="entry name" value="EgtA_Cys_ligase"/>
    <property type="match status" value="1"/>
</dbReference>
<dbReference type="PANTHER" id="PTHR34378">
    <property type="entry name" value="GLUTAMATE--CYSTEINE LIGASE, CHLOROPLASTIC"/>
    <property type="match status" value="1"/>
</dbReference>
<accession>A0A7W8QLZ1</accession>
<keyword evidence="2 5" id="KW-0547">Nucleotide-binding</keyword>